<keyword evidence="3" id="KW-0206">Cytoskeleton</keyword>
<evidence type="ECO:0000256" key="5">
    <source>
        <dbReference type="ARBA" id="ARBA00029468"/>
    </source>
</evidence>
<dbReference type="Pfam" id="PF14738">
    <property type="entry name" value="CFAP91"/>
    <property type="match status" value="1"/>
</dbReference>
<evidence type="ECO:0000256" key="1">
    <source>
        <dbReference type="ARBA" id="ARBA00004430"/>
    </source>
</evidence>
<evidence type="ECO:0000313" key="9">
    <source>
        <dbReference type="EMBL" id="KOF75001.1"/>
    </source>
</evidence>
<organism evidence="9">
    <name type="scientific">Octopus bimaculoides</name>
    <name type="common">California two-spotted octopus</name>
    <dbReference type="NCBI Taxonomy" id="37653"/>
    <lineage>
        <taxon>Eukaryota</taxon>
        <taxon>Metazoa</taxon>
        <taxon>Spiralia</taxon>
        <taxon>Lophotrochozoa</taxon>
        <taxon>Mollusca</taxon>
        <taxon>Cephalopoda</taxon>
        <taxon>Coleoidea</taxon>
        <taxon>Octopodiformes</taxon>
        <taxon>Octopoda</taxon>
        <taxon>Incirrata</taxon>
        <taxon>Octopodidae</taxon>
        <taxon>Octopus</taxon>
    </lineage>
</organism>
<protein>
    <recommendedName>
        <fullName evidence="6">Cilia- and flagella-associated protein 91</fullName>
    </recommendedName>
</protein>
<gene>
    <name evidence="9" type="ORF">OCBIM_22035407mg</name>
</gene>
<evidence type="ECO:0000259" key="8">
    <source>
        <dbReference type="Pfam" id="PF14738"/>
    </source>
</evidence>
<dbReference type="OrthoDB" id="567787at2759"/>
<dbReference type="AlphaFoldDB" id="A0A0L8GDA6"/>
<dbReference type="STRING" id="37653.A0A0L8GDA6"/>
<comment type="similarity">
    <text evidence="5">Belongs to the CFAP91 family.</text>
</comment>
<dbReference type="GO" id="GO:0005930">
    <property type="term" value="C:axoneme"/>
    <property type="evidence" value="ECO:0007669"/>
    <property type="project" value="UniProtKB-SubCell"/>
</dbReference>
<dbReference type="PANTHER" id="PTHR22455">
    <property type="entry name" value="CILIA- AND FLAGELLA-ASSOCIATED PROTEIN 91"/>
    <property type="match status" value="1"/>
</dbReference>
<keyword evidence="4" id="KW-0966">Cell projection</keyword>
<evidence type="ECO:0000256" key="2">
    <source>
        <dbReference type="ARBA" id="ARBA00022490"/>
    </source>
</evidence>
<proteinExistence type="inferred from homology"/>
<dbReference type="OMA" id="VQTMYRD"/>
<name>A0A0L8GDA6_OCTBM</name>
<evidence type="ECO:0000256" key="6">
    <source>
        <dbReference type="ARBA" id="ARBA00029555"/>
    </source>
</evidence>
<dbReference type="EMBL" id="KQ422367">
    <property type="protein sequence ID" value="KOF75001.1"/>
    <property type="molecule type" value="Genomic_DNA"/>
</dbReference>
<evidence type="ECO:0000256" key="7">
    <source>
        <dbReference type="SAM" id="Coils"/>
    </source>
</evidence>
<evidence type="ECO:0000256" key="3">
    <source>
        <dbReference type="ARBA" id="ARBA00023212"/>
    </source>
</evidence>
<dbReference type="InterPro" id="IPR032840">
    <property type="entry name" value="CFAP91_dom"/>
</dbReference>
<keyword evidence="2" id="KW-0963">Cytoplasm</keyword>
<accession>A0A0L8GDA6</accession>
<feature type="coiled-coil region" evidence="7">
    <location>
        <begin position="565"/>
        <end position="592"/>
    </location>
</feature>
<dbReference type="KEGG" id="obi:106877579"/>
<comment type="subcellular location">
    <subcellularLocation>
        <location evidence="1">Cytoplasm</location>
        <location evidence="1">Cytoskeleton</location>
        <location evidence="1">Cilium axoneme</location>
    </subcellularLocation>
</comment>
<feature type="domain" description="CFAP91" evidence="8">
    <location>
        <begin position="154"/>
        <end position="306"/>
    </location>
</feature>
<sequence>MSRHVLKERLVVTEEARPHDNIYDPVFTVSGEKDHKKSLYKSFFTDSKLKSVPNFPNMYSEMRHYPHRTIQYETMDPIPLFIPRQWSGIQNRDPEPQVQGADRWKFFHRPLIPFLFPATAEIIFTSARPSKFFLPESEFEEIKYATPMAKHVQVQTDYRDADVQTDPYSPEYVVRPGSQPEILTLATLCWDQGLPAGLAEVEMIERARAKREWEKNLPSLSDPTQIEKRRKMMEAMELKEWLIREKAIEVLQGKHLEVLKKLLKEREEKQQDINKKRLDKIWAAKQKQKKKLFRKIRLDHVKDLRKLQKRTTQVGKKYQRRDIIRDYADYGSNCFAPLTRNGVYPDEMQDKYIVNSSYLSTYDGLLELESSLPIHVTHPVIKIPTEKNKKIGTYVKRRYKREFYLEEIHEKLKAAKTQGKPVKKPLKYLQKVIKPPPRPATPSVIPIRKQDEDRELAVIFLQQLLRGRATHKMMMDGKNERIDLIMELQSTHALQEDKQRIKDLQREATLNLQRQKFVYDHQENLIDSVMSQVEGHTIGNMFDFLSKELIRMQEERKIKAFSILAERKRRMREAEESGRRQLEERMRRESDEIFKQVIKVHQVSIDAYLEDIIMSSLEETAEIMSRKEIQELAEKVCDMAYEMEDKRTELESEEIVGDLIHNFLLPDVQKELLRERVKQKQSKYLLAASKEVHEGTYKAINKDKDPEE</sequence>
<dbReference type="InterPro" id="IPR026720">
    <property type="entry name" value="CFAP91"/>
</dbReference>
<reference evidence="9" key="1">
    <citation type="submission" date="2015-07" db="EMBL/GenBank/DDBJ databases">
        <title>MeaNS - Measles Nucleotide Surveillance Program.</title>
        <authorList>
            <person name="Tran T."/>
            <person name="Druce J."/>
        </authorList>
    </citation>
    <scope>NUCLEOTIDE SEQUENCE</scope>
    <source>
        <strain evidence="9">UCB-OBI-ISO-001</strain>
        <tissue evidence="9">Gonad</tissue>
    </source>
</reference>
<evidence type="ECO:0000256" key="4">
    <source>
        <dbReference type="ARBA" id="ARBA00023273"/>
    </source>
</evidence>
<keyword evidence="7" id="KW-0175">Coiled coil</keyword>
<dbReference type="PANTHER" id="PTHR22455:SF10">
    <property type="entry name" value="CILIA- AND FLAGELLA-ASSOCIATED PROTEIN 91"/>
    <property type="match status" value="1"/>
</dbReference>